<gene>
    <name evidence="4" type="ORF">GJJ30_05120</name>
</gene>
<dbReference type="SUPFAM" id="SSF48498">
    <property type="entry name" value="Tetracyclin repressor-like, C-terminal domain"/>
    <property type="match status" value="1"/>
</dbReference>
<dbReference type="PROSITE" id="PS50977">
    <property type="entry name" value="HTH_TETR_2"/>
    <property type="match status" value="1"/>
</dbReference>
<evidence type="ECO:0000313" key="5">
    <source>
        <dbReference type="Proteomes" id="UP000441754"/>
    </source>
</evidence>
<dbReference type="Pfam" id="PF16295">
    <property type="entry name" value="TetR_C_10"/>
    <property type="match status" value="1"/>
</dbReference>
<evidence type="ECO:0000313" key="4">
    <source>
        <dbReference type="EMBL" id="MRS60665.1"/>
    </source>
</evidence>
<dbReference type="AlphaFoldDB" id="A0A7K0EFX5"/>
<dbReference type="OrthoDB" id="6430772at2"/>
<dbReference type="Proteomes" id="UP000441754">
    <property type="component" value="Unassembled WGS sequence"/>
</dbReference>
<dbReference type="InterPro" id="IPR001647">
    <property type="entry name" value="HTH_TetR"/>
</dbReference>
<evidence type="ECO:0000256" key="1">
    <source>
        <dbReference type="ARBA" id="ARBA00023125"/>
    </source>
</evidence>
<dbReference type="InterPro" id="IPR036271">
    <property type="entry name" value="Tet_transcr_reg_TetR-rel_C_sf"/>
</dbReference>
<dbReference type="SUPFAM" id="SSF46689">
    <property type="entry name" value="Homeodomain-like"/>
    <property type="match status" value="1"/>
</dbReference>
<dbReference type="InterPro" id="IPR050109">
    <property type="entry name" value="HTH-type_TetR-like_transc_reg"/>
</dbReference>
<name>A0A7K0EFX5_9BACT</name>
<dbReference type="PANTHER" id="PTHR30055:SF222">
    <property type="entry name" value="REGULATORY PROTEIN"/>
    <property type="match status" value="1"/>
</dbReference>
<dbReference type="EMBL" id="WJXZ01000002">
    <property type="protein sequence ID" value="MRS60665.1"/>
    <property type="molecule type" value="Genomic_DNA"/>
</dbReference>
<sequence length="194" mass="22433">MNKFDKPEKILATALKLFVEYGFHGTPTSKIASEAGVSNGTLFHYFKTKDELVVALYTSLKSELSHFLIAKISETEVIKEKFRKLFTCSVEWAVENRDAFYFLQQFHFSPHRGLVSTEEIQQHSEIHLTLLQDARRAKVLKPLPPELIASLFLQQINGLYQYLTTHAEPVEKQQKWINDVFELTWTMISNPEAQ</sequence>
<evidence type="ECO:0000259" key="3">
    <source>
        <dbReference type="PROSITE" id="PS50977"/>
    </source>
</evidence>
<accession>A0A7K0EFX5</accession>
<dbReference type="Gene3D" id="1.10.357.10">
    <property type="entry name" value="Tetracycline Repressor, domain 2"/>
    <property type="match status" value="1"/>
</dbReference>
<dbReference type="RefSeq" id="WP_154173846.1">
    <property type="nucleotide sequence ID" value="NZ_WJXZ01000002.1"/>
</dbReference>
<keyword evidence="1 2" id="KW-0238">DNA-binding</keyword>
<protein>
    <submittedName>
        <fullName evidence="4">TetR family transcriptional regulator</fullName>
    </submittedName>
</protein>
<dbReference type="InterPro" id="IPR032551">
    <property type="entry name" value="BscR_C"/>
</dbReference>
<dbReference type="GO" id="GO:0003677">
    <property type="term" value="F:DNA binding"/>
    <property type="evidence" value="ECO:0007669"/>
    <property type="project" value="UniProtKB-UniRule"/>
</dbReference>
<feature type="domain" description="HTH tetR-type" evidence="3">
    <location>
        <begin position="4"/>
        <end position="64"/>
    </location>
</feature>
<organism evidence="4 5">
    <name type="scientific">Larkinella terrae</name>
    <dbReference type="NCBI Taxonomy" id="2025311"/>
    <lineage>
        <taxon>Bacteria</taxon>
        <taxon>Pseudomonadati</taxon>
        <taxon>Bacteroidota</taxon>
        <taxon>Cytophagia</taxon>
        <taxon>Cytophagales</taxon>
        <taxon>Spirosomataceae</taxon>
        <taxon>Larkinella</taxon>
    </lineage>
</organism>
<dbReference type="InterPro" id="IPR009057">
    <property type="entry name" value="Homeodomain-like_sf"/>
</dbReference>
<evidence type="ECO:0000256" key="2">
    <source>
        <dbReference type="PROSITE-ProRule" id="PRU00335"/>
    </source>
</evidence>
<feature type="DNA-binding region" description="H-T-H motif" evidence="2">
    <location>
        <begin position="27"/>
        <end position="46"/>
    </location>
</feature>
<keyword evidence="5" id="KW-1185">Reference proteome</keyword>
<reference evidence="4 5" key="1">
    <citation type="journal article" date="2018" name="Antonie Van Leeuwenhoek">
        <title>Larkinella terrae sp. nov., isolated from soil on Jeju Island, South Korea.</title>
        <authorList>
            <person name="Ten L.N."/>
            <person name="Jeon J."/>
            <person name="Park S.J."/>
            <person name="Park S."/>
            <person name="Lee S.Y."/>
            <person name="Kim M.K."/>
            <person name="Jung H.Y."/>
        </authorList>
    </citation>
    <scope>NUCLEOTIDE SEQUENCE [LARGE SCALE GENOMIC DNA]</scope>
    <source>
        <strain evidence="4 5">KCTC 52001</strain>
    </source>
</reference>
<proteinExistence type="predicted"/>
<dbReference type="PANTHER" id="PTHR30055">
    <property type="entry name" value="HTH-TYPE TRANSCRIPTIONAL REGULATOR RUTR"/>
    <property type="match status" value="1"/>
</dbReference>
<dbReference type="PRINTS" id="PR00455">
    <property type="entry name" value="HTHTETR"/>
</dbReference>
<dbReference type="Pfam" id="PF00440">
    <property type="entry name" value="TetR_N"/>
    <property type="match status" value="1"/>
</dbReference>
<comment type="caution">
    <text evidence="4">The sequence shown here is derived from an EMBL/GenBank/DDBJ whole genome shotgun (WGS) entry which is preliminary data.</text>
</comment>